<feature type="compositionally biased region" description="Basic and acidic residues" evidence="1">
    <location>
        <begin position="1"/>
        <end position="15"/>
    </location>
</feature>
<dbReference type="KEGG" id="vg:921176"/>
<proteinExistence type="predicted"/>
<keyword evidence="3" id="KW-1185">Reference proteome</keyword>
<feature type="compositionally biased region" description="Basic and acidic residues" evidence="1">
    <location>
        <begin position="24"/>
        <end position="44"/>
    </location>
</feature>
<name>Q91TN4_TUHV1</name>
<dbReference type="RefSeq" id="NP_116412.1">
    <property type="nucleotide sequence ID" value="NC_002794.1"/>
</dbReference>
<dbReference type="GeneID" id="921176"/>
<feature type="compositionally biased region" description="Low complexity" evidence="1">
    <location>
        <begin position="138"/>
        <end position="150"/>
    </location>
</feature>
<feature type="region of interest" description="Disordered" evidence="1">
    <location>
        <begin position="1"/>
        <end position="173"/>
    </location>
</feature>
<dbReference type="Proteomes" id="UP000137095">
    <property type="component" value="Segment"/>
</dbReference>
<feature type="compositionally biased region" description="Basic and acidic residues" evidence="1">
    <location>
        <begin position="67"/>
        <end position="82"/>
    </location>
</feature>
<feature type="compositionally biased region" description="Basic and acidic residues" evidence="1">
    <location>
        <begin position="202"/>
        <end position="217"/>
    </location>
</feature>
<sequence length="254" mass="27699">MEHEGGRPHGSDFRQHAALVPTDGRPHGHLEIAVDRQVHQQRRDGHGRRPVAQRQGREHVAPFVLPRAHEQPRGRPQRRERVQIVFHDVPRSSTATVEARRDWSARDPPPGIYTVHTTSPAETSAEARGGDGRSRGTAAPPRAASPKSSPQMISGHSGRPMLTCSPIADGETRPCTRTVHRTHRPTATSCGQCATSQRNVGELDRARENHSRGDHARGDHRRGSGAAGGGAGTVPPRVLGGFTGTRTRFRRSRT</sequence>
<accession>Q91TN4</accession>
<organism evidence="2 3">
    <name type="scientific">Tupaiid herpesvirus 1 (strain 1)</name>
    <name type="common">TuHV-1</name>
    <name type="synonym">Herpesvirus tupaia (strain 1)</name>
    <dbReference type="NCBI Taxonomy" id="10397"/>
    <lineage>
        <taxon>Viruses</taxon>
        <taxon>Duplodnaviria</taxon>
        <taxon>Heunggongvirae</taxon>
        <taxon>Peploviricota</taxon>
        <taxon>Herviviricetes</taxon>
        <taxon>Herpesvirales</taxon>
        <taxon>Orthoherpesviridae</taxon>
        <taxon>Betaherpesvirinae</taxon>
        <taxon>Quwivirus</taxon>
        <taxon>Quwivirus tupaiidbeta1</taxon>
    </lineage>
</organism>
<organismHost>
    <name type="scientific">Tupaia belangeri</name>
    <name type="common">Common tree shrew</name>
    <name type="synonym">Tupaia glis belangeri</name>
    <dbReference type="NCBI Taxonomy" id="37347"/>
</organismHost>
<evidence type="ECO:0000313" key="2">
    <source>
        <dbReference type="EMBL" id="AAK57107.1"/>
    </source>
</evidence>
<protein>
    <submittedName>
        <fullName evidence="2">T58</fullName>
    </submittedName>
</protein>
<feature type="region of interest" description="Disordered" evidence="1">
    <location>
        <begin position="202"/>
        <end position="254"/>
    </location>
</feature>
<reference evidence="2 3" key="1">
    <citation type="journal article" date="2001" name="J. Virol.">
        <title>Analysis and characterization of the complete genome of tupaia (tree shrew) herpesvirus.</title>
        <authorList>
            <person name="Bahr U."/>
            <person name="Darai G."/>
        </authorList>
    </citation>
    <scope>NUCLEOTIDE SEQUENCE [LARGE SCALE GENOMIC DNA]</scope>
    <source>
        <strain evidence="2">2</strain>
    </source>
</reference>
<evidence type="ECO:0000313" key="3">
    <source>
        <dbReference type="Proteomes" id="UP000137095"/>
    </source>
</evidence>
<evidence type="ECO:0000256" key="1">
    <source>
        <dbReference type="SAM" id="MobiDB-lite"/>
    </source>
</evidence>
<dbReference type="EMBL" id="AF281817">
    <property type="protein sequence ID" value="AAK57107.1"/>
    <property type="molecule type" value="Genomic_DNA"/>
</dbReference>